<feature type="chain" id="PRO_5036273837" description="NHL repeat-containing protein" evidence="3">
    <location>
        <begin position="16"/>
        <end position="182"/>
    </location>
</feature>
<evidence type="ECO:0008006" key="7">
    <source>
        <dbReference type="Google" id="ProtNLM"/>
    </source>
</evidence>
<evidence type="ECO:0000313" key="6">
    <source>
        <dbReference type="Proteomes" id="UP000682733"/>
    </source>
</evidence>
<gene>
    <name evidence="4" type="ORF">OVA965_LOCUS39625</name>
    <name evidence="5" type="ORF">TMI583_LOCUS40962</name>
</gene>
<evidence type="ECO:0000313" key="4">
    <source>
        <dbReference type="EMBL" id="CAF1557435.1"/>
    </source>
</evidence>
<proteinExistence type="predicted"/>
<dbReference type="Pfam" id="PF01436">
    <property type="entry name" value="NHL"/>
    <property type="match status" value="1"/>
</dbReference>
<sequence length="182" mass="20217">MQIIFLLVLIGIITAQNSCDFNWSKIGVTVAGGNGQGNKNFQLNIPTAIYLNPKFELLYISNSVGNSLIKWKPSAEHGTFLVKPNSEQLKFPNGLALDLYGNIYVMDSGNARIQQFCQTSQDEGGRTIVGPTKEQLVSPFALAIDLQLNLYVTDVKLNQVLQFKRLLTSDSNDICKYKPLIF</sequence>
<organism evidence="5 6">
    <name type="scientific">Didymodactylos carnosus</name>
    <dbReference type="NCBI Taxonomy" id="1234261"/>
    <lineage>
        <taxon>Eukaryota</taxon>
        <taxon>Metazoa</taxon>
        <taxon>Spiralia</taxon>
        <taxon>Gnathifera</taxon>
        <taxon>Rotifera</taxon>
        <taxon>Eurotatoria</taxon>
        <taxon>Bdelloidea</taxon>
        <taxon>Philodinida</taxon>
        <taxon>Philodinidae</taxon>
        <taxon>Didymodactylos</taxon>
    </lineage>
</organism>
<dbReference type="Proteomes" id="UP000677228">
    <property type="component" value="Unassembled WGS sequence"/>
</dbReference>
<accession>A0A8S2UK37</accession>
<dbReference type="InterPro" id="IPR011042">
    <property type="entry name" value="6-blade_b-propeller_TolB-like"/>
</dbReference>
<feature type="signal peptide" evidence="3">
    <location>
        <begin position="1"/>
        <end position="15"/>
    </location>
</feature>
<comment type="caution">
    <text evidence="5">The sequence shown here is derived from an EMBL/GenBank/DDBJ whole genome shotgun (WGS) entry which is preliminary data.</text>
</comment>
<dbReference type="EMBL" id="CAJNOK010041361">
    <property type="protein sequence ID" value="CAF1557435.1"/>
    <property type="molecule type" value="Genomic_DNA"/>
</dbReference>
<feature type="repeat" description="NHL" evidence="2">
    <location>
        <begin position="78"/>
        <end position="119"/>
    </location>
</feature>
<dbReference type="SUPFAM" id="SSF63829">
    <property type="entry name" value="Calcium-dependent phosphotriesterase"/>
    <property type="match status" value="1"/>
</dbReference>
<evidence type="ECO:0000313" key="5">
    <source>
        <dbReference type="EMBL" id="CAF4348680.1"/>
    </source>
</evidence>
<dbReference type="EMBL" id="CAJOBA010063924">
    <property type="protein sequence ID" value="CAF4348680.1"/>
    <property type="molecule type" value="Genomic_DNA"/>
</dbReference>
<evidence type="ECO:0000256" key="1">
    <source>
        <dbReference type="ARBA" id="ARBA00022737"/>
    </source>
</evidence>
<keyword evidence="3" id="KW-0732">Signal</keyword>
<dbReference type="AlphaFoldDB" id="A0A8S2UK37"/>
<dbReference type="PROSITE" id="PS51125">
    <property type="entry name" value="NHL"/>
    <property type="match status" value="1"/>
</dbReference>
<name>A0A8S2UK37_9BILA</name>
<reference evidence="5" key="1">
    <citation type="submission" date="2021-02" db="EMBL/GenBank/DDBJ databases">
        <authorList>
            <person name="Nowell W R."/>
        </authorList>
    </citation>
    <scope>NUCLEOTIDE SEQUENCE</scope>
</reference>
<evidence type="ECO:0000256" key="2">
    <source>
        <dbReference type="PROSITE-ProRule" id="PRU00504"/>
    </source>
</evidence>
<protein>
    <recommendedName>
        <fullName evidence="7">NHL repeat-containing protein</fullName>
    </recommendedName>
</protein>
<evidence type="ECO:0000256" key="3">
    <source>
        <dbReference type="SAM" id="SignalP"/>
    </source>
</evidence>
<keyword evidence="1" id="KW-0677">Repeat</keyword>
<dbReference type="Proteomes" id="UP000682733">
    <property type="component" value="Unassembled WGS sequence"/>
</dbReference>
<dbReference type="InterPro" id="IPR001258">
    <property type="entry name" value="NHL_repeat"/>
</dbReference>
<dbReference type="Gene3D" id="2.120.10.30">
    <property type="entry name" value="TolB, C-terminal domain"/>
    <property type="match status" value="1"/>
</dbReference>